<accession>A0A0F9WA69</accession>
<evidence type="ECO:0008006" key="2">
    <source>
        <dbReference type="Google" id="ProtNLM"/>
    </source>
</evidence>
<protein>
    <recommendedName>
        <fullName evidence="2">Terminase large subunit gp17-like C-terminal domain-containing protein</fullName>
    </recommendedName>
</protein>
<dbReference type="InterPro" id="IPR027417">
    <property type="entry name" value="P-loop_NTPase"/>
</dbReference>
<reference evidence="1" key="1">
    <citation type="journal article" date="2015" name="Nature">
        <title>Complex archaea that bridge the gap between prokaryotes and eukaryotes.</title>
        <authorList>
            <person name="Spang A."/>
            <person name="Saw J.H."/>
            <person name="Jorgensen S.L."/>
            <person name="Zaremba-Niedzwiedzka K."/>
            <person name="Martijn J."/>
            <person name="Lind A.E."/>
            <person name="van Eijk R."/>
            <person name="Schleper C."/>
            <person name="Guy L."/>
            <person name="Ettema T.J."/>
        </authorList>
    </citation>
    <scope>NUCLEOTIDE SEQUENCE</scope>
</reference>
<evidence type="ECO:0000313" key="1">
    <source>
        <dbReference type="EMBL" id="KKN75008.1"/>
    </source>
</evidence>
<dbReference type="Gene3D" id="3.40.50.300">
    <property type="entry name" value="P-loop containing nucleotide triphosphate hydrolases"/>
    <property type="match status" value="1"/>
</dbReference>
<sequence length="446" mass="51045">MVVKEKTRVEVVLPIPHAYQSEFIDSDKKRIIIRAGRRGGKTVGAAIKAVHSFLGGKRVLYAAPTSEQVGKFWFEVTSALEHLCRPFEVEEGPDIGGTVYTHQPLYKKNESEYFIEKVGTEQRLKAKTAWNANTLRGDYADLLILDEWQLMDEDTWGIVGAPMLADHDGDAVFIYTPPSLRSTGVSKARDPRHAAKMFKLAEKDSRWLAIHFTSHDNPHISQDALNELMQDMSKQSYRQEILAEDDELQLSWLVYRAFNELNCKQDRREIPREWLIYSGHDFGGANPAALFVAQDPTTGQFWEFAEYLPGAGKSTHEHVEAFKKITDGYNVVSSWGGSHQEDEIRQGYTSEGWHIQEPKNNKVSAQIDKVIGFMERSKIYTFSDMSHILEERMNCLWEPDQDGRPTDKIKDEVKYHLSACTRYLYSNFTPETVGSQRPRTKRSGRF</sequence>
<dbReference type="AlphaFoldDB" id="A0A0F9WA69"/>
<name>A0A0F9WA69_9ZZZZ</name>
<organism evidence="1">
    <name type="scientific">marine sediment metagenome</name>
    <dbReference type="NCBI Taxonomy" id="412755"/>
    <lineage>
        <taxon>unclassified sequences</taxon>
        <taxon>metagenomes</taxon>
        <taxon>ecological metagenomes</taxon>
    </lineage>
</organism>
<dbReference type="EMBL" id="LAZR01000317">
    <property type="protein sequence ID" value="KKN75008.1"/>
    <property type="molecule type" value="Genomic_DNA"/>
</dbReference>
<proteinExistence type="predicted"/>
<comment type="caution">
    <text evidence="1">The sequence shown here is derived from an EMBL/GenBank/DDBJ whole genome shotgun (WGS) entry which is preliminary data.</text>
</comment>
<dbReference type="SUPFAM" id="SSF52540">
    <property type="entry name" value="P-loop containing nucleoside triphosphate hydrolases"/>
    <property type="match status" value="1"/>
</dbReference>
<gene>
    <name evidence="1" type="ORF">LCGC14_0385100</name>
</gene>
<dbReference type="Gene3D" id="3.30.420.280">
    <property type="match status" value="1"/>
</dbReference>